<dbReference type="Gene3D" id="3.40.50.300">
    <property type="entry name" value="P-loop containing nucleotide triphosphate hydrolases"/>
    <property type="match status" value="1"/>
</dbReference>
<evidence type="ECO:0000313" key="2">
    <source>
        <dbReference type="EMBL" id="OBU12540.1"/>
    </source>
</evidence>
<dbReference type="PANTHER" id="PTHR39184:SF1">
    <property type="entry name" value="PBSX PHAGE TERMINASE LARGE SUBUNIT"/>
    <property type="match status" value="1"/>
</dbReference>
<dbReference type="InterPro" id="IPR052380">
    <property type="entry name" value="Viral_DNA_packaging_terminase"/>
</dbReference>
<dbReference type="InterPro" id="IPR035412">
    <property type="entry name" value="Terminase_L_N"/>
</dbReference>
<dbReference type="RefSeq" id="WP_067399796.1">
    <property type="nucleotide sequence ID" value="NZ_LZEY01000005.1"/>
</dbReference>
<dbReference type="EMBL" id="LZEY01000005">
    <property type="protein sequence ID" value="OBU12540.1"/>
    <property type="molecule type" value="Genomic_DNA"/>
</dbReference>
<dbReference type="Pfam" id="PF04466">
    <property type="entry name" value="Terminase_3"/>
    <property type="match status" value="1"/>
</dbReference>
<accession>A0A1B8HSW3</accession>
<dbReference type="NCBIfam" id="TIGR01547">
    <property type="entry name" value="phage_term_2"/>
    <property type="match status" value="1"/>
</dbReference>
<feature type="domain" description="Phage terminase large subunit N-terminal" evidence="1">
    <location>
        <begin position="21"/>
        <end position="210"/>
    </location>
</feature>
<sequence length="465" mass="52966">MQTLSPSLNPALRPFWTTQARNKVLYGGRTSSKSWDAAGFAIFLADNYKLRFLCTRQIQNKIEESVYALLKIQIERFNLRHRFRVLDNKIINKATGSEFMFYGLWRHIDEIKSLESIDVLWNEEAHALTEPQWEVLEPTIRKEGSECWFIFNPGLVTDFVWRNFVANPPPDTIVRRINYDENPFLSNTIKSVIAAAKARDPETFKHIYLGAPKSDDDTAVIKLSWIEAAIDAHKTIGFEPSGRKRIGFDIADDGDDRCATVFSHGSVALWADEWKGKEDELLTSCSRTYQEARVRESEIIYDSIGVGASAGSKFKELNAEHKAGVMYHKFNAGAAVMNPDRDYQPKVKNKDFFSNLKAQAWWMVADRFRNTYSVINAIKNGKEPEKFKDDELISISSDMPYLEKLKFELAIPRRDFDNNGRVKVEGKKDLAKRDIKSPNIADAFIMSFSNVRGGIKINPAALAGI</sequence>
<keyword evidence="3" id="KW-1185">Reference proteome</keyword>
<dbReference type="Proteomes" id="UP000092377">
    <property type="component" value="Unassembled WGS sequence"/>
</dbReference>
<protein>
    <submittedName>
        <fullName evidence="2">Terminase</fullName>
    </submittedName>
</protein>
<gene>
    <name evidence="2" type="ORF">AYY18_15530</name>
</gene>
<dbReference type="InterPro" id="IPR006437">
    <property type="entry name" value="Phage_terminase_lsu"/>
</dbReference>
<evidence type="ECO:0000313" key="3">
    <source>
        <dbReference type="Proteomes" id="UP000092377"/>
    </source>
</evidence>
<comment type="caution">
    <text evidence="2">The sequence shown here is derived from an EMBL/GenBank/DDBJ whole genome shotgun (WGS) entry which is preliminary data.</text>
</comment>
<dbReference type="PANTHER" id="PTHR39184">
    <property type="match status" value="1"/>
</dbReference>
<dbReference type="OrthoDB" id="5684611at2"/>
<organism evidence="2 3">
    <name type="scientific">Morganella psychrotolerans</name>
    <dbReference type="NCBI Taxonomy" id="368603"/>
    <lineage>
        <taxon>Bacteria</taxon>
        <taxon>Pseudomonadati</taxon>
        <taxon>Pseudomonadota</taxon>
        <taxon>Gammaproteobacteria</taxon>
        <taxon>Enterobacterales</taxon>
        <taxon>Morganellaceae</taxon>
        <taxon>Morganella</taxon>
    </lineage>
</organism>
<evidence type="ECO:0000259" key="1">
    <source>
        <dbReference type="Pfam" id="PF04466"/>
    </source>
</evidence>
<dbReference type="Gene3D" id="3.30.420.240">
    <property type="match status" value="1"/>
</dbReference>
<dbReference type="InterPro" id="IPR027417">
    <property type="entry name" value="P-loop_NTPase"/>
</dbReference>
<reference evidence="3" key="1">
    <citation type="submission" date="2016-06" db="EMBL/GenBank/DDBJ databases">
        <authorList>
            <person name="Butler K."/>
        </authorList>
    </citation>
    <scope>NUCLEOTIDE SEQUENCE [LARGE SCALE GENOMIC DNA]</scope>
    <source>
        <strain evidence="3">GCSL-Mp20</strain>
    </source>
</reference>
<dbReference type="AlphaFoldDB" id="A0A1B8HSW3"/>
<proteinExistence type="predicted"/>
<name>A0A1B8HSW3_9GAMM</name>